<name>A0A9X3BQF6_9MYCO</name>
<dbReference type="Proteomes" id="UP001140293">
    <property type="component" value="Unassembled WGS sequence"/>
</dbReference>
<evidence type="ECO:0000259" key="2">
    <source>
        <dbReference type="Pfam" id="PF02720"/>
    </source>
</evidence>
<proteinExistence type="predicted"/>
<dbReference type="CDD" id="cd00085">
    <property type="entry name" value="HNHc"/>
    <property type="match status" value="1"/>
</dbReference>
<accession>A0A9X3BQF6</accession>
<dbReference type="EMBL" id="JACKSJ010000250">
    <property type="protein sequence ID" value="MCV7173669.1"/>
    <property type="molecule type" value="Genomic_DNA"/>
</dbReference>
<dbReference type="AlphaFoldDB" id="A0A9X3BQF6"/>
<evidence type="ECO:0000313" key="3">
    <source>
        <dbReference type="EMBL" id="MCV7173669.1"/>
    </source>
</evidence>
<reference evidence="3" key="2">
    <citation type="journal article" date="2022" name="BMC Genomics">
        <title>Comparative genome analysis of mycobacteria focusing on tRNA and non-coding RNA.</title>
        <authorList>
            <person name="Behra P.R.K."/>
            <person name="Pettersson B.M.F."/>
            <person name="Ramesh M."/>
            <person name="Das S."/>
            <person name="Dasgupta S."/>
            <person name="Kirsebom L.A."/>
        </authorList>
    </citation>
    <scope>NUCLEOTIDE SEQUENCE</scope>
    <source>
        <strain evidence="3">DSM 44615</strain>
    </source>
</reference>
<protein>
    <submittedName>
        <fullName evidence="3">DUF222 domain-containing protein</fullName>
    </submittedName>
</protein>
<organism evidence="3 4">
    <name type="scientific">[Mycobacterium] manitobense</name>
    <dbReference type="NCBI Taxonomy" id="190147"/>
    <lineage>
        <taxon>Bacteria</taxon>
        <taxon>Bacillati</taxon>
        <taxon>Actinomycetota</taxon>
        <taxon>Actinomycetes</taxon>
        <taxon>Mycobacteriales</taxon>
        <taxon>Mycobacteriaceae</taxon>
        <taxon>Mycolicibacterium</taxon>
    </lineage>
</organism>
<comment type="caution">
    <text evidence="3">The sequence shown here is derived from an EMBL/GenBank/DDBJ whole genome shotgun (WGS) entry which is preliminary data.</text>
</comment>
<evidence type="ECO:0000313" key="4">
    <source>
        <dbReference type="Proteomes" id="UP001140293"/>
    </source>
</evidence>
<evidence type="ECO:0000256" key="1">
    <source>
        <dbReference type="SAM" id="MobiDB-lite"/>
    </source>
</evidence>
<feature type="domain" description="DUF222" evidence="2">
    <location>
        <begin position="35"/>
        <end position="361"/>
    </location>
</feature>
<feature type="region of interest" description="Disordered" evidence="1">
    <location>
        <begin position="417"/>
        <end position="438"/>
    </location>
</feature>
<gene>
    <name evidence="3" type="ORF">H7I41_27465</name>
</gene>
<dbReference type="RefSeq" id="WP_264015836.1">
    <property type="nucleotide sequence ID" value="NZ_JACKSJ010000250.1"/>
</dbReference>
<dbReference type="InterPro" id="IPR003615">
    <property type="entry name" value="HNH_nuc"/>
</dbReference>
<dbReference type="Pfam" id="PF02720">
    <property type="entry name" value="DUF222"/>
    <property type="match status" value="1"/>
</dbReference>
<reference evidence="3" key="1">
    <citation type="submission" date="2020-07" db="EMBL/GenBank/DDBJ databases">
        <authorList>
            <person name="Pettersson B.M.F."/>
            <person name="Behra P.R.K."/>
            <person name="Ramesh M."/>
            <person name="Das S."/>
            <person name="Dasgupta S."/>
            <person name="Kirsebom L.A."/>
        </authorList>
    </citation>
    <scope>NUCLEOTIDE SEQUENCE</scope>
    <source>
        <strain evidence="3">DSM 44615</strain>
    </source>
</reference>
<keyword evidence="4" id="KW-1185">Reference proteome</keyword>
<dbReference type="InterPro" id="IPR003870">
    <property type="entry name" value="DUF222"/>
</dbReference>
<sequence>MDREKVVAALEAWDAARAAFAALPLDNLSAADLLAVYERRAHAHRQDAAVDHTVLAHLSRQFRPEAYGNTSLRDVLAQRLHLDTADATRRLSAAETLGPRWTFTGERLDPVWVHTAAALRAGAIDPAHVEVIRRCLKKLPGWVDATTRADAERDLAGWAQRMPPQDLEVAAVYLLNAIDPDGAEPDHDEQQHRRNLVIGKQQPNGMTPIKGDLDPETAALLDVIITKYGPPGQNLPEDPGAGETIPREVFGIADPRTREQRHHDALKIALRDVVASGSMGQVNGMPATIVATTTVKDLESRTGYADTASGRKLPIRDLIRLAGQSQHYLAVFDDHTEEVLYFGRARRCASTAQRLALFARDKGCTRPGCTRPAFDCQVHHAQQDWCDGGLTDTTDMALACAPDNHLIENTDWATRRRNGRTEWIPPPPLDTGQTRVNNHHHPRRYLADHSDDDGEAD</sequence>